<protein>
    <recommendedName>
        <fullName evidence="4">ATP-binding protein</fullName>
    </recommendedName>
</protein>
<name>A0ABT9Y3V3_9FIRM</name>
<feature type="compositionally biased region" description="Basic and acidic residues" evidence="1">
    <location>
        <begin position="308"/>
        <end position="318"/>
    </location>
</feature>
<dbReference type="EMBL" id="JAUSUE010000001">
    <property type="protein sequence ID" value="MDQ0202505.1"/>
    <property type="molecule type" value="Genomic_DNA"/>
</dbReference>
<reference evidence="2 3" key="1">
    <citation type="submission" date="2023-07" db="EMBL/GenBank/DDBJ databases">
        <title>Genomic Encyclopedia of Type Strains, Phase IV (KMG-IV): sequencing the most valuable type-strain genomes for metagenomic binning, comparative biology and taxonomic classification.</title>
        <authorList>
            <person name="Goeker M."/>
        </authorList>
    </citation>
    <scope>NUCLEOTIDE SEQUENCE [LARGE SCALE GENOMIC DNA]</scope>
    <source>
        <strain evidence="2 3">DSM 16980</strain>
    </source>
</reference>
<dbReference type="Proteomes" id="UP001239167">
    <property type="component" value="Unassembled WGS sequence"/>
</dbReference>
<dbReference type="Pfam" id="PF13479">
    <property type="entry name" value="AAA_24"/>
    <property type="match status" value="1"/>
</dbReference>
<evidence type="ECO:0000256" key="1">
    <source>
        <dbReference type="SAM" id="MobiDB-lite"/>
    </source>
</evidence>
<evidence type="ECO:0000313" key="2">
    <source>
        <dbReference type="EMBL" id="MDQ0202505.1"/>
    </source>
</evidence>
<dbReference type="RefSeq" id="WP_307222386.1">
    <property type="nucleotide sequence ID" value="NZ_CP116940.1"/>
</dbReference>
<organism evidence="2 3">
    <name type="scientific">Pectinatus haikarae</name>
    <dbReference type="NCBI Taxonomy" id="349096"/>
    <lineage>
        <taxon>Bacteria</taxon>
        <taxon>Bacillati</taxon>
        <taxon>Bacillota</taxon>
        <taxon>Negativicutes</taxon>
        <taxon>Selenomonadales</taxon>
        <taxon>Selenomonadaceae</taxon>
        <taxon>Pectinatus</taxon>
    </lineage>
</organism>
<dbReference type="InterPro" id="IPR027417">
    <property type="entry name" value="P-loop_NTPase"/>
</dbReference>
<sequence length="400" mass="45109">MQIIQGLVFKAQKIVIYGPEGIGKSTFASQFPDPLFIDTEGSTNLMDVKRVQKPSSWTMMLQQINEIKNTPGICKTLVIDTIDWAEQLCVNHVCDTKHVTGIEDFGYGKGYIFVKEEFGRLLNMLIDVTDAGINVVLTAHSTIRKFELPNECGSFDRYELKLGNKTGSQVSALVKEWADMVLFANYKQLVVEVNKKKKAQGGTRVIYTQHHPCWDAKNRHSLKEELPFEYLSIAHCIPNDDSMTKNEPKNMPESMPIKNNSLVIPIADHDMYMYHAESDSYWMIKKGEKFPTDQDAEMSAELDKVEWEKGKSGKEAAEKSAPVIPAGKPADDLTGVPPKLADLMRINQVTIDEIQQVVAEKGYYPRGTPIKNYDKDFIDGCLVGAWDQVFGMIEQSRIPF</sequence>
<keyword evidence="3" id="KW-1185">Reference proteome</keyword>
<feature type="region of interest" description="Disordered" evidence="1">
    <location>
        <begin position="308"/>
        <end position="331"/>
    </location>
</feature>
<evidence type="ECO:0008006" key="4">
    <source>
        <dbReference type="Google" id="ProtNLM"/>
    </source>
</evidence>
<gene>
    <name evidence="2" type="ORF">J2S01_000190</name>
</gene>
<comment type="caution">
    <text evidence="2">The sequence shown here is derived from an EMBL/GenBank/DDBJ whole genome shotgun (WGS) entry which is preliminary data.</text>
</comment>
<dbReference type="SUPFAM" id="SSF52540">
    <property type="entry name" value="P-loop containing nucleoside triphosphate hydrolases"/>
    <property type="match status" value="1"/>
</dbReference>
<proteinExistence type="predicted"/>
<accession>A0ABT9Y3V3</accession>
<evidence type="ECO:0000313" key="3">
    <source>
        <dbReference type="Proteomes" id="UP001239167"/>
    </source>
</evidence>